<feature type="compositionally biased region" description="Gly residues" evidence="1">
    <location>
        <begin position="47"/>
        <end position="68"/>
    </location>
</feature>
<dbReference type="EMBL" id="ANJA01001711">
    <property type="protein sequence ID" value="ETO75126.1"/>
    <property type="molecule type" value="Genomic_DNA"/>
</dbReference>
<evidence type="ECO:0000256" key="1">
    <source>
        <dbReference type="SAM" id="MobiDB-lite"/>
    </source>
</evidence>
<feature type="compositionally biased region" description="Basic and acidic residues" evidence="1">
    <location>
        <begin position="70"/>
        <end position="88"/>
    </location>
</feature>
<gene>
    <name evidence="3" type="ORF">F444_09219</name>
</gene>
<dbReference type="InterPro" id="IPR000467">
    <property type="entry name" value="G_patch_dom"/>
</dbReference>
<dbReference type="Proteomes" id="UP000028582">
    <property type="component" value="Unassembled WGS sequence"/>
</dbReference>
<dbReference type="PROSITE" id="PS50174">
    <property type="entry name" value="G_PATCH"/>
    <property type="match status" value="1"/>
</dbReference>
<evidence type="ECO:0000259" key="2">
    <source>
        <dbReference type="PROSITE" id="PS50174"/>
    </source>
</evidence>
<sequence>MSSHGWSGEGLGEEAEEGFSGWAPPLEAETPPPAEIREDEDDEHAGGSVGGDVRGRTSTGGGSNGGSERGTPRRTEPWTKSHEDRMDGEGELGPEPLSS</sequence>
<name>A0A081A8B5_PHYNI</name>
<reference evidence="3 4" key="1">
    <citation type="submission" date="2013-11" db="EMBL/GenBank/DDBJ databases">
        <title>The Genome Sequence of Phytophthora parasitica P1976.</title>
        <authorList>
            <consortium name="The Broad Institute Genomics Platform"/>
            <person name="Russ C."/>
            <person name="Tyler B."/>
            <person name="Panabieres F."/>
            <person name="Shan W."/>
            <person name="Tripathy S."/>
            <person name="Grunwald N."/>
            <person name="Machado M."/>
            <person name="Johnson C.S."/>
            <person name="Walker B."/>
            <person name="Young S."/>
            <person name="Zeng Q."/>
            <person name="Gargeya S."/>
            <person name="Fitzgerald M."/>
            <person name="Haas B."/>
            <person name="Abouelleil A."/>
            <person name="Allen A.W."/>
            <person name="Alvarado L."/>
            <person name="Arachchi H.M."/>
            <person name="Berlin A.M."/>
            <person name="Chapman S.B."/>
            <person name="Gainer-Dewar J."/>
            <person name="Goldberg J."/>
            <person name="Griggs A."/>
            <person name="Gujja S."/>
            <person name="Hansen M."/>
            <person name="Howarth C."/>
            <person name="Imamovic A."/>
            <person name="Ireland A."/>
            <person name="Larimer J."/>
            <person name="McCowan C."/>
            <person name="Murphy C."/>
            <person name="Pearson M."/>
            <person name="Poon T.W."/>
            <person name="Priest M."/>
            <person name="Roberts A."/>
            <person name="Saif S."/>
            <person name="Shea T."/>
            <person name="Sisk P."/>
            <person name="Sykes S."/>
            <person name="Wortman J."/>
            <person name="Nusbaum C."/>
            <person name="Birren B."/>
        </authorList>
    </citation>
    <scope>NUCLEOTIDE SEQUENCE [LARGE SCALE GENOMIC DNA]</scope>
    <source>
        <strain evidence="3 4">P1976</strain>
    </source>
</reference>
<comment type="caution">
    <text evidence="3">The sequence shown here is derived from an EMBL/GenBank/DDBJ whole genome shotgun (WGS) entry which is preliminary data.</text>
</comment>
<evidence type="ECO:0000313" key="3">
    <source>
        <dbReference type="EMBL" id="ETO75126.1"/>
    </source>
</evidence>
<dbReference type="AlphaFoldDB" id="A0A081A8B5"/>
<dbReference type="GO" id="GO:0003676">
    <property type="term" value="F:nucleic acid binding"/>
    <property type="evidence" value="ECO:0007669"/>
    <property type="project" value="InterPro"/>
</dbReference>
<accession>A0A081A8B5</accession>
<organism evidence="3 4">
    <name type="scientific">Phytophthora nicotianae P1976</name>
    <dbReference type="NCBI Taxonomy" id="1317066"/>
    <lineage>
        <taxon>Eukaryota</taxon>
        <taxon>Sar</taxon>
        <taxon>Stramenopiles</taxon>
        <taxon>Oomycota</taxon>
        <taxon>Peronosporomycetes</taxon>
        <taxon>Peronosporales</taxon>
        <taxon>Peronosporaceae</taxon>
        <taxon>Phytophthora</taxon>
    </lineage>
</organism>
<feature type="region of interest" description="Disordered" evidence="1">
    <location>
        <begin position="1"/>
        <end position="99"/>
    </location>
</feature>
<feature type="domain" description="G-patch" evidence="2">
    <location>
        <begin position="1"/>
        <end position="52"/>
    </location>
</feature>
<protein>
    <recommendedName>
        <fullName evidence="2">G-patch domain-containing protein</fullName>
    </recommendedName>
</protein>
<evidence type="ECO:0000313" key="4">
    <source>
        <dbReference type="Proteomes" id="UP000028582"/>
    </source>
</evidence>
<proteinExistence type="predicted"/>